<gene>
    <name evidence="1" type="ORF">C7S10_02845</name>
</gene>
<keyword evidence="2" id="KW-1185">Reference proteome</keyword>
<accession>A0A2R7Z3E6</accession>
<name>A0A2R7Z3E6_9ACTN</name>
<sequence>MTTCEDAHAERLISALFQVDRATSEGDVGAAHAALGRAVRDLHGVGVPLDRVAQISGLSHAELSHFLTSRPTPPHPRGPA</sequence>
<dbReference type="AlphaFoldDB" id="A0A2R7Z3E6"/>
<evidence type="ECO:0000313" key="1">
    <source>
        <dbReference type="EMBL" id="PUA82679.1"/>
    </source>
</evidence>
<evidence type="ECO:0000313" key="2">
    <source>
        <dbReference type="Proteomes" id="UP000244867"/>
    </source>
</evidence>
<dbReference type="EMBL" id="PYXZ01000001">
    <property type="protein sequence ID" value="PUA82679.1"/>
    <property type="molecule type" value="Genomic_DNA"/>
</dbReference>
<reference evidence="1 2" key="1">
    <citation type="submission" date="2018-03" db="EMBL/GenBank/DDBJ databases">
        <authorList>
            <person name="Keele B.F."/>
        </authorList>
    </citation>
    <scope>NUCLEOTIDE SEQUENCE [LARGE SCALE GENOMIC DNA]</scope>
    <source>
        <strain evidence="1 2">IB-3</strain>
    </source>
</reference>
<organism evidence="1 2">
    <name type="scientific">Nocardioides currus</name>
    <dbReference type="NCBI Taxonomy" id="2133958"/>
    <lineage>
        <taxon>Bacteria</taxon>
        <taxon>Bacillati</taxon>
        <taxon>Actinomycetota</taxon>
        <taxon>Actinomycetes</taxon>
        <taxon>Propionibacteriales</taxon>
        <taxon>Nocardioidaceae</taxon>
        <taxon>Nocardioides</taxon>
    </lineage>
</organism>
<proteinExistence type="predicted"/>
<comment type="caution">
    <text evidence="1">The sequence shown here is derived from an EMBL/GenBank/DDBJ whole genome shotgun (WGS) entry which is preliminary data.</text>
</comment>
<protein>
    <submittedName>
        <fullName evidence="1">Uncharacterized protein</fullName>
    </submittedName>
</protein>
<dbReference type="Proteomes" id="UP000244867">
    <property type="component" value="Unassembled WGS sequence"/>
</dbReference>